<dbReference type="RefSeq" id="WP_137684837.1">
    <property type="nucleotide sequence ID" value="NZ_BIXZ01000007.1"/>
</dbReference>
<name>A0A4C2ELZ1_9EURY</name>
<evidence type="ECO:0000313" key="2">
    <source>
        <dbReference type="Proteomes" id="UP000304382"/>
    </source>
</evidence>
<sequence length="79" mass="8836">MSGRSVTLAATRVESVYFGKEGTPDERYRYLEQAGRDGADIVVFPETYFPDDPHWRRGVSTSISIPSKPLQTNCPTNRG</sequence>
<dbReference type="AlphaFoldDB" id="A0A4C2ELZ1"/>
<comment type="caution">
    <text evidence="1">The sequence shown here is derived from an EMBL/GenBank/DDBJ whole genome shotgun (WGS) entry which is preliminary data.</text>
</comment>
<organism evidence="1 2">
    <name type="scientific">Haloarcula mannanilytica</name>
    <dbReference type="NCBI Taxonomy" id="2509225"/>
    <lineage>
        <taxon>Archaea</taxon>
        <taxon>Methanobacteriati</taxon>
        <taxon>Methanobacteriota</taxon>
        <taxon>Stenosarchaea group</taxon>
        <taxon>Halobacteria</taxon>
        <taxon>Halobacteriales</taxon>
        <taxon>Haloarculaceae</taxon>
        <taxon>Haloarcula</taxon>
    </lineage>
</organism>
<keyword evidence="2" id="KW-1185">Reference proteome</keyword>
<dbReference type="EMBL" id="BIXZ01000007">
    <property type="protein sequence ID" value="GCF15312.1"/>
    <property type="molecule type" value="Genomic_DNA"/>
</dbReference>
<dbReference type="Proteomes" id="UP000304382">
    <property type="component" value="Unassembled WGS sequence"/>
</dbReference>
<protein>
    <recommendedName>
        <fullName evidence="3">CN hydrolase domain-containing protein</fullName>
    </recommendedName>
</protein>
<dbReference type="OrthoDB" id="198222at2157"/>
<gene>
    <name evidence="1" type="ORF">Harman_32470</name>
</gene>
<evidence type="ECO:0008006" key="3">
    <source>
        <dbReference type="Google" id="ProtNLM"/>
    </source>
</evidence>
<reference evidence="1 2" key="1">
    <citation type="submission" date="2019-02" db="EMBL/GenBank/DDBJ databases">
        <title>Haloarcula mannanilyticum sp. nov., a mannan degrading haloarchaeon isolated from commercial salt.</title>
        <authorList>
            <person name="Enomoto S."/>
            <person name="Shimane Y."/>
            <person name="Kamekura M."/>
            <person name="Ito T."/>
            <person name="Moriya O."/>
            <person name="Ihara K."/>
            <person name="Takahashi-Ando N."/>
            <person name="Fukushima Y."/>
            <person name="Yoshida Y."/>
            <person name="Usama R."/>
            <person name="Takai K."/>
            <person name="Minegishi H."/>
        </authorList>
    </citation>
    <scope>NUCLEOTIDE SEQUENCE [LARGE SCALE GENOMIC DNA]</scope>
    <source>
        <strain evidence="1 2">MD130-1</strain>
    </source>
</reference>
<dbReference type="Gene3D" id="3.60.110.10">
    <property type="entry name" value="Carbon-nitrogen hydrolase"/>
    <property type="match status" value="1"/>
</dbReference>
<proteinExistence type="predicted"/>
<dbReference type="InterPro" id="IPR036526">
    <property type="entry name" value="C-N_Hydrolase_sf"/>
</dbReference>
<accession>A0A4C2ELZ1</accession>
<evidence type="ECO:0000313" key="1">
    <source>
        <dbReference type="EMBL" id="GCF15312.1"/>
    </source>
</evidence>
<dbReference type="SUPFAM" id="SSF56317">
    <property type="entry name" value="Carbon-nitrogen hydrolase"/>
    <property type="match status" value="1"/>
</dbReference>